<gene>
    <name evidence="3" type="ORF">QVD17_07755</name>
</gene>
<name>A0AAD8P3X4_TARER</name>
<keyword evidence="2" id="KW-0472">Membrane</keyword>
<feature type="transmembrane region" description="Helical" evidence="2">
    <location>
        <begin position="166"/>
        <end position="190"/>
    </location>
</feature>
<protein>
    <submittedName>
        <fullName evidence="3">Uncharacterized protein</fullName>
    </submittedName>
</protein>
<dbReference type="AlphaFoldDB" id="A0AAD8P3X4"/>
<evidence type="ECO:0000313" key="3">
    <source>
        <dbReference type="EMBL" id="KAK1431299.1"/>
    </source>
</evidence>
<dbReference type="Proteomes" id="UP001229421">
    <property type="component" value="Unassembled WGS sequence"/>
</dbReference>
<organism evidence="3 4">
    <name type="scientific">Tagetes erecta</name>
    <name type="common">African marigold</name>
    <dbReference type="NCBI Taxonomy" id="13708"/>
    <lineage>
        <taxon>Eukaryota</taxon>
        <taxon>Viridiplantae</taxon>
        <taxon>Streptophyta</taxon>
        <taxon>Embryophyta</taxon>
        <taxon>Tracheophyta</taxon>
        <taxon>Spermatophyta</taxon>
        <taxon>Magnoliopsida</taxon>
        <taxon>eudicotyledons</taxon>
        <taxon>Gunneridae</taxon>
        <taxon>Pentapetalae</taxon>
        <taxon>asterids</taxon>
        <taxon>campanulids</taxon>
        <taxon>Asterales</taxon>
        <taxon>Asteraceae</taxon>
        <taxon>Asteroideae</taxon>
        <taxon>Heliantheae alliance</taxon>
        <taxon>Tageteae</taxon>
        <taxon>Tagetes</taxon>
    </lineage>
</organism>
<reference evidence="3" key="1">
    <citation type="journal article" date="2023" name="bioRxiv">
        <title>Improved chromosome-level genome assembly for marigold (Tagetes erecta).</title>
        <authorList>
            <person name="Jiang F."/>
            <person name="Yuan L."/>
            <person name="Wang S."/>
            <person name="Wang H."/>
            <person name="Xu D."/>
            <person name="Wang A."/>
            <person name="Fan W."/>
        </authorList>
    </citation>
    <scope>NUCLEOTIDE SEQUENCE</scope>
    <source>
        <strain evidence="3">WSJ</strain>
        <tissue evidence="3">Leaf</tissue>
    </source>
</reference>
<feature type="transmembrane region" description="Helical" evidence="2">
    <location>
        <begin position="128"/>
        <end position="146"/>
    </location>
</feature>
<evidence type="ECO:0000256" key="2">
    <source>
        <dbReference type="SAM" id="Phobius"/>
    </source>
</evidence>
<keyword evidence="2" id="KW-1133">Transmembrane helix</keyword>
<accession>A0AAD8P3X4</accession>
<keyword evidence="4" id="KW-1185">Reference proteome</keyword>
<keyword evidence="2" id="KW-0812">Transmembrane</keyword>
<comment type="caution">
    <text evidence="3">The sequence shown here is derived from an EMBL/GenBank/DDBJ whole genome shotgun (WGS) entry which is preliminary data.</text>
</comment>
<sequence length="370" mass="41229">MAHEIKQAVVVEFEARLKPKLEAALKQVQNWVSEPIEAALTDLSLIFSMTDEEFEATLQKQKIENKKWLPRPVEDFVVGAVGGGLIGYSMNILEMAVHYVFKYPKPTHATIDLQPLVKSIIAGSGWEIAHNFGVSGGVTACIFYFLENSRYINEHETRVIATFGTVVTMSLMTGLTGEATIYFSLMYAFMSDGLYKMGDKLFKVKAKDVSRDKTRDKFSCIGLGIDHHATNFNTGFFTSNALSLDHRQDQLNATHFDPSTSLNQAQLAFKQVEDQHKDCNDEVIHGSGELQPVVDERNLEEKLNLDDKIDLGLRNVGEKRNLDEKIELGQRSVDENSCFVNTRSVEEEDGGGEKGVIVVDNRKNSNNGGG</sequence>
<evidence type="ECO:0000313" key="4">
    <source>
        <dbReference type="Proteomes" id="UP001229421"/>
    </source>
</evidence>
<evidence type="ECO:0000256" key="1">
    <source>
        <dbReference type="SAM" id="MobiDB-lite"/>
    </source>
</evidence>
<feature type="region of interest" description="Disordered" evidence="1">
    <location>
        <begin position="344"/>
        <end position="370"/>
    </location>
</feature>
<proteinExistence type="predicted"/>
<dbReference type="EMBL" id="JAUHHV010000002">
    <property type="protein sequence ID" value="KAK1431299.1"/>
    <property type="molecule type" value="Genomic_DNA"/>
</dbReference>